<dbReference type="InterPro" id="IPR001387">
    <property type="entry name" value="Cro/C1-type_HTH"/>
</dbReference>
<keyword evidence="2" id="KW-0472">Membrane</keyword>
<evidence type="ECO:0000256" key="2">
    <source>
        <dbReference type="SAM" id="Phobius"/>
    </source>
</evidence>
<feature type="transmembrane region" description="Helical" evidence="2">
    <location>
        <begin position="90"/>
        <end position="111"/>
    </location>
</feature>
<dbReference type="SUPFAM" id="SSF103473">
    <property type="entry name" value="MFS general substrate transporter"/>
    <property type="match status" value="1"/>
</dbReference>
<feature type="transmembrane region" description="Helical" evidence="2">
    <location>
        <begin position="176"/>
        <end position="196"/>
    </location>
</feature>
<reference evidence="4" key="1">
    <citation type="journal article" date="2021" name="PeerJ">
        <title>Extensive microbial diversity within the chicken gut microbiome revealed by metagenomics and culture.</title>
        <authorList>
            <person name="Gilroy R."/>
            <person name="Ravi A."/>
            <person name="Getino M."/>
            <person name="Pursley I."/>
            <person name="Horton D.L."/>
            <person name="Alikhan N.F."/>
            <person name="Baker D."/>
            <person name="Gharbi K."/>
            <person name="Hall N."/>
            <person name="Watson M."/>
            <person name="Adriaenssens E.M."/>
            <person name="Foster-Nyarko E."/>
            <person name="Jarju S."/>
            <person name="Secka A."/>
            <person name="Antonio M."/>
            <person name="Oren A."/>
            <person name="Chaudhuri R.R."/>
            <person name="La Ragione R."/>
            <person name="Hildebrand F."/>
            <person name="Pallen M.J."/>
        </authorList>
    </citation>
    <scope>NUCLEOTIDE SEQUENCE</scope>
    <source>
        <strain evidence="4">CHK156-179</strain>
    </source>
</reference>
<protein>
    <submittedName>
        <fullName evidence="4">Helix-turn-helix domain-containing protein</fullName>
    </submittedName>
</protein>
<feature type="transmembrane region" description="Helical" evidence="2">
    <location>
        <begin position="151"/>
        <end position="170"/>
    </location>
</feature>
<dbReference type="PROSITE" id="PS50943">
    <property type="entry name" value="HTH_CROC1"/>
    <property type="match status" value="1"/>
</dbReference>
<dbReference type="InterPro" id="IPR010982">
    <property type="entry name" value="Lambda_DNA-bd_dom_sf"/>
</dbReference>
<dbReference type="SUPFAM" id="SSF47413">
    <property type="entry name" value="lambda repressor-like DNA-binding domains"/>
    <property type="match status" value="1"/>
</dbReference>
<evidence type="ECO:0000256" key="1">
    <source>
        <dbReference type="ARBA" id="ARBA00023125"/>
    </source>
</evidence>
<keyword evidence="2" id="KW-0812">Transmembrane</keyword>
<proteinExistence type="predicted"/>
<dbReference type="CDD" id="cd00093">
    <property type="entry name" value="HTH_XRE"/>
    <property type="match status" value="1"/>
</dbReference>
<dbReference type="PANTHER" id="PTHR46558">
    <property type="entry name" value="TRACRIPTIONAL REGULATORY PROTEIN-RELATED-RELATED"/>
    <property type="match status" value="1"/>
</dbReference>
<evidence type="ECO:0000313" key="4">
    <source>
        <dbReference type="EMBL" id="HJA02862.1"/>
    </source>
</evidence>
<dbReference type="PANTHER" id="PTHR46558:SF13">
    <property type="entry name" value="HTH-TYPE TRANSCRIPTIONAL REGULATOR IMMR"/>
    <property type="match status" value="1"/>
</dbReference>
<accession>A0A9D2H2Q8</accession>
<keyword evidence="2" id="KW-1133">Transmembrane helix</keyword>
<name>A0A9D2H2Q8_9FIRM</name>
<dbReference type="SMART" id="SM00530">
    <property type="entry name" value="HTH_XRE"/>
    <property type="match status" value="1"/>
</dbReference>
<evidence type="ECO:0000259" key="3">
    <source>
        <dbReference type="PROSITE" id="PS50943"/>
    </source>
</evidence>
<dbReference type="Proteomes" id="UP000824221">
    <property type="component" value="Unassembled WGS sequence"/>
</dbReference>
<reference evidence="4" key="2">
    <citation type="submission" date="2021-04" db="EMBL/GenBank/DDBJ databases">
        <authorList>
            <person name="Gilroy R."/>
        </authorList>
    </citation>
    <scope>NUCLEOTIDE SEQUENCE</scope>
    <source>
        <strain evidence="4">CHK156-179</strain>
    </source>
</reference>
<evidence type="ECO:0000313" key="5">
    <source>
        <dbReference type="Proteomes" id="UP000824221"/>
    </source>
</evidence>
<gene>
    <name evidence="4" type="ORF">H9797_05750</name>
</gene>
<keyword evidence="1" id="KW-0238">DNA-binding</keyword>
<dbReference type="AlphaFoldDB" id="A0A9D2H2Q8"/>
<dbReference type="Gene3D" id="1.10.260.40">
    <property type="entry name" value="lambda repressor-like DNA-binding domains"/>
    <property type="match status" value="1"/>
</dbReference>
<organism evidence="4 5">
    <name type="scientific">Candidatus Gallimonas gallistercoris</name>
    <dbReference type="NCBI Taxonomy" id="2838602"/>
    <lineage>
        <taxon>Bacteria</taxon>
        <taxon>Bacillati</taxon>
        <taxon>Bacillota</taxon>
        <taxon>Clostridia</taxon>
        <taxon>Candidatus Gallimonas</taxon>
    </lineage>
</organism>
<dbReference type="InterPro" id="IPR036259">
    <property type="entry name" value="MFS_trans_sf"/>
</dbReference>
<feature type="domain" description="HTH cro/C1-type" evidence="3">
    <location>
        <begin position="16"/>
        <end position="70"/>
    </location>
</feature>
<feature type="transmembrane region" description="Helical" evidence="2">
    <location>
        <begin position="123"/>
        <end position="144"/>
    </location>
</feature>
<comment type="caution">
    <text evidence="4">The sequence shown here is derived from an EMBL/GenBank/DDBJ whole genome shotgun (WGS) entry which is preliminary data.</text>
</comment>
<sequence>MEEDQDRLAEIIGKNIMRLRKMANMTQSELAERLNYSDKSVSKWEQGNGIPDVRILVRLSELFGVTLDELTHEPKNEVIMPKRFRLKQRVITLLCSVGLCWLTAVVLYVFLGIFGNNSLPHTWLVFVYAVSASAVVVLVFSAVWKWKWVRIISLTVLIWTVLLCIYLTAFVFGQNIWLIFLIGIPLQILALFFFVWRKGARFKE</sequence>
<dbReference type="Pfam" id="PF01381">
    <property type="entry name" value="HTH_3"/>
    <property type="match status" value="1"/>
</dbReference>
<dbReference type="GO" id="GO:0003677">
    <property type="term" value="F:DNA binding"/>
    <property type="evidence" value="ECO:0007669"/>
    <property type="project" value="UniProtKB-KW"/>
</dbReference>
<dbReference type="EMBL" id="DXAJ01000087">
    <property type="protein sequence ID" value="HJA02862.1"/>
    <property type="molecule type" value="Genomic_DNA"/>
</dbReference>